<comment type="caution">
    <text evidence="1">The sequence shown here is derived from an EMBL/GenBank/DDBJ whole genome shotgun (WGS) entry which is preliminary data.</text>
</comment>
<dbReference type="AlphaFoldDB" id="A0A819I7I4"/>
<dbReference type="EMBL" id="CAJOBE010003958">
    <property type="protein sequence ID" value="CAF3909218.1"/>
    <property type="molecule type" value="Genomic_DNA"/>
</dbReference>
<evidence type="ECO:0000313" key="1">
    <source>
        <dbReference type="EMBL" id="CAF3909218.1"/>
    </source>
</evidence>
<reference evidence="1" key="1">
    <citation type="submission" date="2021-02" db="EMBL/GenBank/DDBJ databases">
        <authorList>
            <person name="Nowell W R."/>
        </authorList>
    </citation>
    <scope>NUCLEOTIDE SEQUENCE</scope>
</reference>
<dbReference type="InterPro" id="IPR035897">
    <property type="entry name" value="Toll_tir_struct_dom_sf"/>
</dbReference>
<gene>
    <name evidence="1" type="ORF">FNK824_LOCUS21003</name>
</gene>
<sequence>MISYSHIDIDFCRKLYDVFSILPELSVSVDFISSKYLWQEIAQTIEQSDLVLLLISNNFFSIINHVVKN</sequence>
<name>A0A819I7I4_9BILA</name>
<evidence type="ECO:0008006" key="3">
    <source>
        <dbReference type="Google" id="ProtNLM"/>
    </source>
</evidence>
<organism evidence="1 2">
    <name type="scientific">Rotaria sordida</name>
    <dbReference type="NCBI Taxonomy" id="392033"/>
    <lineage>
        <taxon>Eukaryota</taxon>
        <taxon>Metazoa</taxon>
        <taxon>Spiralia</taxon>
        <taxon>Gnathifera</taxon>
        <taxon>Rotifera</taxon>
        <taxon>Eurotatoria</taxon>
        <taxon>Bdelloidea</taxon>
        <taxon>Philodinida</taxon>
        <taxon>Philodinidae</taxon>
        <taxon>Rotaria</taxon>
    </lineage>
</organism>
<protein>
    <recommendedName>
        <fullName evidence="3">TIR domain-containing protein</fullName>
    </recommendedName>
</protein>
<dbReference type="Proteomes" id="UP000663874">
    <property type="component" value="Unassembled WGS sequence"/>
</dbReference>
<accession>A0A819I7I4</accession>
<evidence type="ECO:0000313" key="2">
    <source>
        <dbReference type="Proteomes" id="UP000663874"/>
    </source>
</evidence>
<dbReference type="SUPFAM" id="SSF52200">
    <property type="entry name" value="Toll/Interleukin receptor TIR domain"/>
    <property type="match status" value="1"/>
</dbReference>
<proteinExistence type="predicted"/>
<dbReference type="Gene3D" id="3.40.50.10140">
    <property type="entry name" value="Toll/interleukin-1 receptor homology (TIR) domain"/>
    <property type="match status" value="1"/>
</dbReference>